<evidence type="ECO:0000313" key="2">
    <source>
        <dbReference type="Proteomes" id="UP000596660"/>
    </source>
</evidence>
<dbReference type="Proteomes" id="UP000596660">
    <property type="component" value="Unplaced"/>
</dbReference>
<accession>A0A803KWA3</accession>
<dbReference type="Gramene" id="AUR62003311-RA">
    <property type="protein sequence ID" value="AUR62003311-RA:cds"/>
    <property type="gene ID" value="AUR62003311"/>
</dbReference>
<dbReference type="EnsemblPlants" id="AUR62003311-RA">
    <property type="protein sequence ID" value="AUR62003311-RA:cds"/>
    <property type="gene ID" value="AUR62003311"/>
</dbReference>
<reference evidence="1" key="2">
    <citation type="submission" date="2021-03" db="UniProtKB">
        <authorList>
            <consortium name="EnsemblPlants"/>
        </authorList>
    </citation>
    <scope>IDENTIFICATION</scope>
</reference>
<proteinExistence type="predicted"/>
<sequence length="297" mass="32808">MFSALNLRASTPAIHRFKVAGNLTLSQPPPSSLRLPTRRFTVLSVQSPENVASSEPSISSEFISSVGSPSLQLPHSTLTHRHITVLNILACAVAISTTWLFCSAIPTLLKDNIVKNGDDALWGFWGYGTGGIKEIRANRYWQQCFMLRDISSMPLHKRAFKRAAESLEKLLDVTREELPDTMAAVRLSGMEISDLTMELSDLGQEITQGVKQSTRAVHVAEEKMRQFANMTSTAPMQIVSTRATSIVEPALAKSARGMREGIVKGRSMIQMLFALTGFSRSVVKFLSNRSRLRSLNK</sequence>
<reference evidence="1" key="1">
    <citation type="journal article" date="2017" name="Nature">
        <title>The genome of Chenopodium quinoa.</title>
        <authorList>
            <person name="Jarvis D.E."/>
            <person name="Ho Y.S."/>
            <person name="Lightfoot D.J."/>
            <person name="Schmoeckel S.M."/>
            <person name="Li B."/>
            <person name="Borm T.J.A."/>
            <person name="Ohyanagi H."/>
            <person name="Mineta K."/>
            <person name="Michell C.T."/>
            <person name="Saber N."/>
            <person name="Kharbatia N.M."/>
            <person name="Rupper R.R."/>
            <person name="Sharp A.R."/>
            <person name="Dally N."/>
            <person name="Boughton B.A."/>
            <person name="Woo Y.H."/>
            <person name="Gao G."/>
            <person name="Schijlen E.G.W.M."/>
            <person name="Guo X."/>
            <person name="Momin A.A."/>
            <person name="Negrao S."/>
            <person name="Al-Babili S."/>
            <person name="Gehring C."/>
            <person name="Roessner U."/>
            <person name="Jung C."/>
            <person name="Murphy K."/>
            <person name="Arold S.T."/>
            <person name="Gojobori T."/>
            <person name="van der Linden C.G."/>
            <person name="van Loo E.N."/>
            <person name="Jellen E.N."/>
            <person name="Maughan P.J."/>
            <person name="Tester M."/>
        </authorList>
    </citation>
    <scope>NUCLEOTIDE SEQUENCE [LARGE SCALE GENOMIC DNA]</scope>
    <source>
        <strain evidence="1">cv. PI 614886</strain>
    </source>
</reference>
<name>A0A803KWA3_CHEQI</name>
<organism evidence="1 2">
    <name type="scientific">Chenopodium quinoa</name>
    <name type="common">Quinoa</name>
    <dbReference type="NCBI Taxonomy" id="63459"/>
    <lineage>
        <taxon>Eukaryota</taxon>
        <taxon>Viridiplantae</taxon>
        <taxon>Streptophyta</taxon>
        <taxon>Embryophyta</taxon>
        <taxon>Tracheophyta</taxon>
        <taxon>Spermatophyta</taxon>
        <taxon>Magnoliopsida</taxon>
        <taxon>eudicotyledons</taxon>
        <taxon>Gunneridae</taxon>
        <taxon>Pentapetalae</taxon>
        <taxon>Caryophyllales</taxon>
        <taxon>Chenopodiaceae</taxon>
        <taxon>Chenopodioideae</taxon>
        <taxon>Atripliceae</taxon>
        <taxon>Chenopodium</taxon>
    </lineage>
</organism>
<dbReference type="PANTHER" id="PTHR33825:SF5">
    <property type="entry name" value="TRANSMEMBRANE PROTEIN"/>
    <property type="match status" value="1"/>
</dbReference>
<evidence type="ECO:0000313" key="1">
    <source>
        <dbReference type="EnsemblPlants" id="AUR62003311-RA:cds"/>
    </source>
</evidence>
<protein>
    <submittedName>
        <fullName evidence="1">Uncharacterized protein</fullName>
    </submittedName>
</protein>
<dbReference type="OMA" id="HYTESIG"/>
<dbReference type="AlphaFoldDB" id="A0A803KWA3"/>
<dbReference type="PANTHER" id="PTHR33825">
    <property type="entry name" value="CHITINASE-LIKE PROTEIN"/>
    <property type="match status" value="1"/>
</dbReference>
<keyword evidence="2" id="KW-1185">Reference proteome</keyword>